<reference evidence="1" key="1">
    <citation type="journal article" date="2021" name="bioRxiv">
        <title>Whole Genome Assembly and Annotation of Northern Wild Rice, Zizania palustris L., Supports a Whole Genome Duplication in the Zizania Genus.</title>
        <authorList>
            <person name="Haas M."/>
            <person name="Kono T."/>
            <person name="Macchietto M."/>
            <person name="Millas R."/>
            <person name="McGilp L."/>
            <person name="Shao M."/>
            <person name="Duquette J."/>
            <person name="Hirsch C.N."/>
            <person name="Kimball J."/>
        </authorList>
    </citation>
    <scope>NUCLEOTIDE SEQUENCE</scope>
    <source>
        <tissue evidence="1">Fresh leaf tissue</tissue>
    </source>
</reference>
<name>A0A8J5VCR6_ZIZPA</name>
<organism evidence="1 2">
    <name type="scientific">Zizania palustris</name>
    <name type="common">Northern wild rice</name>
    <dbReference type="NCBI Taxonomy" id="103762"/>
    <lineage>
        <taxon>Eukaryota</taxon>
        <taxon>Viridiplantae</taxon>
        <taxon>Streptophyta</taxon>
        <taxon>Embryophyta</taxon>
        <taxon>Tracheophyta</taxon>
        <taxon>Spermatophyta</taxon>
        <taxon>Magnoliopsida</taxon>
        <taxon>Liliopsida</taxon>
        <taxon>Poales</taxon>
        <taxon>Poaceae</taxon>
        <taxon>BOP clade</taxon>
        <taxon>Oryzoideae</taxon>
        <taxon>Oryzeae</taxon>
        <taxon>Zizaniinae</taxon>
        <taxon>Zizania</taxon>
    </lineage>
</organism>
<gene>
    <name evidence="1" type="ORF">GUJ93_ZPchr0002g25285</name>
</gene>
<protein>
    <submittedName>
        <fullName evidence="1">Uncharacterized protein</fullName>
    </submittedName>
</protein>
<comment type="caution">
    <text evidence="1">The sequence shown here is derived from an EMBL/GenBank/DDBJ whole genome shotgun (WGS) entry which is preliminary data.</text>
</comment>
<proteinExistence type="predicted"/>
<evidence type="ECO:0000313" key="2">
    <source>
        <dbReference type="Proteomes" id="UP000729402"/>
    </source>
</evidence>
<evidence type="ECO:0000313" key="1">
    <source>
        <dbReference type="EMBL" id="KAG8060990.1"/>
    </source>
</evidence>
<dbReference type="Proteomes" id="UP000729402">
    <property type="component" value="Unassembled WGS sequence"/>
</dbReference>
<accession>A0A8J5VCR6</accession>
<sequence>MRVLGLEDDPSFEGYFPRVGGTTDERCEMVITIFGTKDMLLFHSASASATGFETAYEEATLQMLAELQFMFDARLCTSAYCHLPSRSPSTRLLA</sequence>
<dbReference type="AlphaFoldDB" id="A0A8J5VCR6"/>
<dbReference type="EMBL" id="JAAALK010000287">
    <property type="protein sequence ID" value="KAG8060990.1"/>
    <property type="molecule type" value="Genomic_DNA"/>
</dbReference>
<reference evidence="1" key="2">
    <citation type="submission" date="2021-02" db="EMBL/GenBank/DDBJ databases">
        <authorList>
            <person name="Kimball J.A."/>
            <person name="Haas M.W."/>
            <person name="Macchietto M."/>
            <person name="Kono T."/>
            <person name="Duquette J."/>
            <person name="Shao M."/>
        </authorList>
    </citation>
    <scope>NUCLEOTIDE SEQUENCE</scope>
    <source>
        <tissue evidence="1">Fresh leaf tissue</tissue>
    </source>
</reference>
<keyword evidence="2" id="KW-1185">Reference proteome</keyword>